<dbReference type="OrthoDB" id="199930at2759"/>
<organism evidence="5">
    <name type="scientific">Saccoglossus kowalevskii</name>
    <name type="common">Acorn worm</name>
    <dbReference type="NCBI Taxonomy" id="10224"/>
    <lineage>
        <taxon>Eukaryota</taxon>
        <taxon>Metazoa</taxon>
        <taxon>Hemichordata</taxon>
        <taxon>Enteropneusta</taxon>
        <taxon>Harrimaniidae</taxon>
        <taxon>Saccoglossus</taxon>
    </lineage>
</organism>
<evidence type="ECO:0000256" key="1">
    <source>
        <dbReference type="ARBA" id="ARBA00004496"/>
    </source>
</evidence>
<evidence type="ECO:0000313" key="5">
    <source>
        <dbReference type="EMBL" id="ACY92677.1"/>
    </source>
</evidence>
<dbReference type="InterPro" id="IPR024660">
    <property type="entry name" value="UCS_central_dom"/>
</dbReference>
<name>D1LXH1_SACKO</name>
<dbReference type="Gene3D" id="1.25.10.10">
    <property type="entry name" value="Leucine-rich Repeat Variant"/>
    <property type="match status" value="2"/>
</dbReference>
<feature type="non-terminal residue" evidence="5">
    <location>
        <position position="1"/>
    </location>
</feature>
<evidence type="ECO:0000256" key="2">
    <source>
        <dbReference type="ARBA" id="ARBA00022490"/>
    </source>
</evidence>
<keyword evidence="2" id="KW-0963">Cytoplasm</keyword>
<comment type="subcellular location">
    <subcellularLocation>
        <location evidence="1">Cytoplasm</location>
    </subcellularLocation>
</comment>
<proteinExistence type="evidence at transcript level"/>
<evidence type="ECO:0000256" key="3">
    <source>
        <dbReference type="ARBA" id="ARBA00022803"/>
    </source>
</evidence>
<sequence>LLQGPFDVGSEMIQRDGVMEIMVAMAASKDEKLQIVSTEAIIHTASKKKHCLGVLSAGVPILKELYKSKNVTERVRVRALVGLCKFGCYGGTDASIRAFAEGSNIRLASEIRRFLLNAQKDADIRKWAAEGLGYLTLDADVKEALCEDEEALKAVIQTAKTMDTSMYYGYASIFVNLTNSYYKDEPPKELVDLARFAKQHVPEEHLKDAPEYVVKRVKLLLKLGVVTSLVFMSNKTDSNAVKELLSRTFLALTENEKDRGLIIQQGGAKACILLANNGNEEGKTQAAQALAKIAITNNPEIAFPGQRCLEVVRPLIQLLHVEKTGLQNFESLMALTNLAQVSDSVRNRIVKEKGIPAIENYLFEDHDMIRRAAAECMCNLIVNEEVFESHLRENDKVKLLTVLCGMEDPDLVQACAGTLAILSHNEIACKKITALKSWLETLQQMCLSERTQIQHRALYITGNMIACDKDIAIKIIESKLLEILMVLSKEAKDETIKELALKALHEAAEMKLIKPVAH</sequence>
<dbReference type="EMBL" id="GU076148">
    <property type="protein sequence ID" value="ACY92677.1"/>
    <property type="molecule type" value="mRNA"/>
</dbReference>
<dbReference type="InterPro" id="IPR011989">
    <property type="entry name" value="ARM-like"/>
</dbReference>
<dbReference type="GO" id="GO:0005737">
    <property type="term" value="C:cytoplasm"/>
    <property type="evidence" value="ECO:0007669"/>
    <property type="project" value="UniProtKB-SubCell"/>
</dbReference>
<dbReference type="PANTHER" id="PTHR45994">
    <property type="entry name" value="FI21225P1"/>
    <property type="match status" value="1"/>
</dbReference>
<dbReference type="InterPro" id="IPR016024">
    <property type="entry name" value="ARM-type_fold"/>
</dbReference>
<evidence type="ECO:0000259" key="4">
    <source>
        <dbReference type="Pfam" id="PF11701"/>
    </source>
</evidence>
<dbReference type="AlphaFoldDB" id="D1LXH1"/>
<dbReference type="PANTHER" id="PTHR45994:SF1">
    <property type="entry name" value="FI21225P1"/>
    <property type="match status" value="1"/>
</dbReference>
<accession>D1LXH1</accession>
<dbReference type="SUPFAM" id="SSF48371">
    <property type="entry name" value="ARM repeat"/>
    <property type="match status" value="1"/>
</dbReference>
<keyword evidence="3" id="KW-0802">TPR repeat</keyword>
<dbReference type="InterPro" id="IPR000225">
    <property type="entry name" value="Armadillo"/>
</dbReference>
<dbReference type="SMART" id="SM00185">
    <property type="entry name" value="ARM"/>
    <property type="match status" value="5"/>
</dbReference>
<reference evidence="5" key="1">
    <citation type="submission" date="2009-10" db="EMBL/GenBank/DDBJ databases">
        <authorList>
            <person name="Freeman R.M.Jr."/>
            <person name="Wu M.M."/>
            <person name="Gerhart J.J."/>
        </authorList>
    </citation>
    <scope>NUCLEOTIDE SEQUENCE</scope>
</reference>
<protein>
    <submittedName>
        <fullName evidence="5">Unc-45-like protein</fullName>
    </submittedName>
</protein>
<dbReference type="GO" id="GO:0051879">
    <property type="term" value="F:Hsp90 protein binding"/>
    <property type="evidence" value="ECO:0007669"/>
    <property type="project" value="TreeGrafter"/>
</dbReference>
<dbReference type="Pfam" id="PF11701">
    <property type="entry name" value="UNC45-central"/>
    <property type="match status" value="1"/>
</dbReference>
<feature type="domain" description="UNC-45/Cro1/She4 central" evidence="4">
    <location>
        <begin position="1"/>
        <end position="85"/>
    </location>
</feature>